<dbReference type="EMBL" id="JAPVEB010000003">
    <property type="protein sequence ID" value="KAJ5270560.1"/>
    <property type="molecule type" value="Genomic_DNA"/>
</dbReference>
<gene>
    <name evidence="2" type="ORF">N7505_006318</name>
</gene>
<feature type="region of interest" description="Disordered" evidence="1">
    <location>
        <begin position="157"/>
        <end position="198"/>
    </location>
</feature>
<sequence>YPFLVFFILLSELKDSKTEDKKDEPIRIAIFLNARSVRSSLCHVNWASLWFLRYTSLYSIYFRSNLVIHLTNTSPRNLTTRSLSTFFFGIHSNMSDDDEYYEFEDDYMYEDLGPDMVDDLAASSHYEAALYEDPGIDVEDYFSDWDYYSDDYHDDDATVDQSAERKKRTEIAATAPRRTKTSSRPKSHTAKIPPTKSPLVPDIASFQGVVWKTPALDRDQDVAILYQPDTGEKVALLENWREVFKSAQPALDKSRLKKRQVVESKPVDPSLADDEMFAGDGADDQTDSSDDMSDVNSPNTSGVDAGDTGDASNTTPDPDLDPVRSLKLSSPPKVVIPLKRGSKRKVVAQKDDTDEDTEAPRPKRVALRKGGGDGGTKRGDGATKHGNGATKRGAAPPVRRSARQKK</sequence>
<keyword evidence="3" id="KW-1185">Reference proteome</keyword>
<feature type="compositionally biased region" description="Basic residues" evidence="1">
    <location>
        <begin position="177"/>
        <end position="189"/>
    </location>
</feature>
<reference evidence="2 3" key="1">
    <citation type="journal article" date="2023" name="IMA Fungus">
        <title>Comparative genomic study of the Penicillium genus elucidates a diverse pangenome and 15 lateral gene transfer events.</title>
        <authorList>
            <person name="Petersen C."/>
            <person name="Sorensen T."/>
            <person name="Nielsen M.R."/>
            <person name="Sondergaard T.E."/>
            <person name="Sorensen J.L."/>
            <person name="Fitzpatrick D.A."/>
            <person name="Frisvad J.C."/>
            <person name="Nielsen K.L."/>
        </authorList>
    </citation>
    <scope>NUCLEOTIDE SEQUENCE [LARGE SCALE GENOMIC DNA]</scope>
    <source>
        <strain evidence="2 3">IBT 3361</strain>
    </source>
</reference>
<feature type="compositionally biased region" description="Acidic residues" evidence="1">
    <location>
        <begin position="271"/>
        <end position="293"/>
    </location>
</feature>
<dbReference type="Proteomes" id="UP001220256">
    <property type="component" value="Unassembled WGS sequence"/>
</dbReference>
<comment type="caution">
    <text evidence="2">The sequence shown here is derived from an EMBL/GenBank/DDBJ whole genome shotgun (WGS) entry which is preliminary data.</text>
</comment>
<accession>A0ABQ8WKH6</accession>
<feature type="non-terminal residue" evidence="2">
    <location>
        <position position="1"/>
    </location>
</feature>
<evidence type="ECO:0000256" key="1">
    <source>
        <dbReference type="SAM" id="MobiDB-lite"/>
    </source>
</evidence>
<name>A0ABQ8WKH6_PENCH</name>
<evidence type="ECO:0000313" key="2">
    <source>
        <dbReference type="EMBL" id="KAJ5270560.1"/>
    </source>
</evidence>
<protein>
    <submittedName>
        <fullName evidence="2">Uncharacterized protein</fullName>
    </submittedName>
</protein>
<proteinExistence type="predicted"/>
<evidence type="ECO:0000313" key="3">
    <source>
        <dbReference type="Proteomes" id="UP001220256"/>
    </source>
</evidence>
<organism evidence="2 3">
    <name type="scientific">Penicillium chrysogenum</name>
    <name type="common">Penicillium notatum</name>
    <dbReference type="NCBI Taxonomy" id="5076"/>
    <lineage>
        <taxon>Eukaryota</taxon>
        <taxon>Fungi</taxon>
        <taxon>Dikarya</taxon>
        <taxon>Ascomycota</taxon>
        <taxon>Pezizomycotina</taxon>
        <taxon>Eurotiomycetes</taxon>
        <taxon>Eurotiomycetidae</taxon>
        <taxon>Eurotiales</taxon>
        <taxon>Aspergillaceae</taxon>
        <taxon>Penicillium</taxon>
        <taxon>Penicillium chrysogenum species complex</taxon>
    </lineage>
</organism>
<feature type="region of interest" description="Disordered" evidence="1">
    <location>
        <begin position="251"/>
        <end position="406"/>
    </location>
</feature>